<dbReference type="PANTHER" id="PTHR43175:SF3">
    <property type="entry name" value="CARBON DISULFIDE HYDROLASE"/>
    <property type="match status" value="1"/>
</dbReference>
<organism evidence="7 8">
    <name type="scientific">Collybiopsis confluens</name>
    <dbReference type="NCBI Taxonomy" id="2823264"/>
    <lineage>
        <taxon>Eukaryota</taxon>
        <taxon>Fungi</taxon>
        <taxon>Dikarya</taxon>
        <taxon>Basidiomycota</taxon>
        <taxon>Agaricomycotina</taxon>
        <taxon>Agaricomycetes</taxon>
        <taxon>Agaricomycetidae</taxon>
        <taxon>Agaricales</taxon>
        <taxon>Marasmiineae</taxon>
        <taxon>Omphalotaceae</taxon>
        <taxon>Collybiopsis</taxon>
    </lineage>
</organism>
<comment type="cofactor">
    <cofactor evidence="4">
        <name>Zn(2+)</name>
        <dbReference type="ChEBI" id="CHEBI:29105"/>
    </cofactor>
    <text evidence="4">Binds 1 zinc ion per subunit.</text>
</comment>
<keyword evidence="3 4" id="KW-0862">Zinc</keyword>
<keyword evidence="5" id="KW-0456">Lyase</keyword>
<dbReference type="Proteomes" id="UP000518752">
    <property type="component" value="Unassembled WGS sequence"/>
</dbReference>
<keyword evidence="8" id="KW-1185">Reference proteome</keyword>
<evidence type="ECO:0000256" key="1">
    <source>
        <dbReference type="ARBA" id="ARBA00006217"/>
    </source>
</evidence>
<evidence type="ECO:0000256" key="3">
    <source>
        <dbReference type="ARBA" id="ARBA00022833"/>
    </source>
</evidence>
<dbReference type="Gene3D" id="3.40.1050.10">
    <property type="entry name" value="Carbonic anhydrase"/>
    <property type="match status" value="1"/>
</dbReference>
<comment type="similarity">
    <text evidence="1 5">Belongs to the beta-class carbonic anhydrase family.</text>
</comment>
<evidence type="ECO:0000256" key="6">
    <source>
        <dbReference type="SAM" id="MobiDB-lite"/>
    </source>
</evidence>
<feature type="region of interest" description="Disordered" evidence="6">
    <location>
        <begin position="171"/>
        <end position="199"/>
    </location>
</feature>
<evidence type="ECO:0000256" key="5">
    <source>
        <dbReference type="RuleBase" id="RU003956"/>
    </source>
</evidence>
<dbReference type="EC" id="4.2.1.1" evidence="5"/>
<gene>
    <name evidence="7" type="ORF">D9757_000491</name>
</gene>
<dbReference type="OrthoDB" id="10248475at2759"/>
<dbReference type="SMART" id="SM00947">
    <property type="entry name" value="Pro_CA"/>
    <property type="match status" value="1"/>
</dbReference>
<dbReference type="Pfam" id="PF00484">
    <property type="entry name" value="Pro_CA"/>
    <property type="match status" value="1"/>
</dbReference>
<evidence type="ECO:0000256" key="4">
    <source>
        <dbReference type="PIRSR" id="PIRSR601765-1"/>
    </source>
</evidence>
<sequence length="199" mass="22122">MDARIDVYKALGLQLGEAHVIRNAGGVARDAVRSILISQRLLGTREVAVIHHTDCGMLTFTAPDLRNIVKSDAKSRPANVKEAIEKAVDSLEIYEFGHLENSVKDDVKFLQDNLLVLDETEVTGWIFDVKTGKVSQVAQGKLEPNLTCILRLFMLHLSRTFVSIPIDADCEQPSERTSPANEVREKHPSFSDLEQELAT</sequence>
<comment type="catalytic activity">
    <reaction evidence="5">
        <text>hydrogencarbonate + H(+) = CO2 + H2O</text>
        <dbReference type="Rhea" id="RHEA:10748"/>
        <dbReference type="ChEBI" id="CHEBI:15377"/>
        <dbReference type="ChEBI" id="CHEBI:15378"/>
        <dbReference type="ChEBI" id="CHEBI:16526"/>
        <dbReference type="ChEBI" id="CHEBI:17544"/>
        <dbReference type="EC" id="4.2.1.1"/>
    </reaction>
</comment>
<dbReference type="CDD" id="cd03379">
    <property type="entry name" value="beta_CA_cladeD"/>
    <property type="match status" value="1"/>
</dbReference>
<comment type="caution">
    <text evidence="7">The sequence shown here is derived from an EMBL/GenBank/DDBJ whole genome shotgun (WGS) entry which is preliminary data.</text>
</comment>
<feature type="binding site" evidence="4">
    <location>
        <position position="52"/>
    </location>
    <ligand>
        <name>Zn(2+)</name>
        <dbReference type="ChEBI" id="CHEBI:29105"/>
    </ligand>
</feature>
<comment type="function">
    <text evidence="5">Reversible hydration of carbon dioxide.</text>
</comment>
<dbReference type="SUPFAM" id="SSF53056">
    <property type="entry name" value="beta-carbonic anhydrase, cab"/>
    <property type="match status" value="1"/>
</dbReference>
<accession>A0A8H5I1L2</accession>
<feature type="binding site" evidence="4">
    <location>
        <position position="55"/>
    </location>
    <ligand>
        <name>Zn(2+)</name>
        <dbReference type="ChEBI" id="CHEBI:29105"/>
    </ligand>
</feature>
<evidence type="ECO:0000313" key="8">
    <source>
        <dbReference type="Proteomes" id="UP000518752"/>
    </source>
</evidence>
<dbReference type="InterPro" id="IPR036874">
    <property type="entry name" value="Carbonic_anhydrase_sf"/>
</dbReference>
<dbReference type="AlphaFoldDB" id="A0A8H5I1L2"/>
<protein>
    <recommendedName>
        <fullName evidence="5">Carbonic anhydrase</fullName>
        <ecNumber evidence="5">4.2.1.1</ecNumber>
    </recommendedName>
    <alternativeName>
        <fullName evidence="5">Carbonate dehydratase</fullName>
    </alternativeName>
</protein>
<dbReference type="InterPro" id="IPR001765">
    <property type="entry name" value="Carbonic_anhydrase"/>
</dbReference>
<dbReference type="GO" id="GO:0008270">
    <property type="term" value="F:zinc ion binding"/>
    <property type="evidence" value="ECO:0007669"/>
    <property type="project" value="UniProtKB-UniRule"/>
</dbReference>
<dbReference type="GO" id="GO:0004089">
    <property type="term" value="F:carbonate dehydratase activity"/>
    <property type="evidence" value="ECO:0007669"/>
    <property type="project" value="UniProtKB-UniRule"/>
</dbReference>
<proteinExistence type="inferred from homology"/>
<dbReference type="EMBL" id="JAACJN010000002">
    <property type="protein sequence ID" value="KAF5393483.1"/>
    <property type="molecule type" value="Genomic_DNA"/>
</dbReference>
<evidence type="ECO:0000313" key="7">
    <source>
        <dbReference type="EMBL" id="KAF5393483.1"/>
    </source>
</evidence>
<name>A0A8H5I1L2_9AGAR</name>
<feature type="binding site" evidence="4">
    <location>
        <position position="2"/>
    </location>
    <ligand>
        <name>Zn(2+)</name>
        <dbReference type="ChEBI" id="CHEBI:29105"/>
    </ligand>
</feature>
<reference evidence="7 8" key="1">
    <citation type="journal article" date="2020" name="ISME J.">
        <title>Uncovering the hidden diversity of litter-decomposition mechanisms in mushroom-forming fungi.</title>
        <authorList>
            <person name="Floudas D."/>
            <person name="Bentzer J."/>
            <person name="Ahren D."/>
            <person name="Johansson T."/>
            <person name="Persson P."/>
            <person name="Tunlid A."/>
        </authorList>
    </citation>
    <scope>NUCLEOTIDE SEQUENCE [LARGE SCALE GENOMIC DNA]</scope>
    <source>
        <strain evidence="7 8">CBS 406.79</strain>
    </source>
</reference>
<dbReference type="PANTHER" id="PTHR43175">
    <property type="entry name" value="CARBONIC ANHYDRASE"/>
    <property type="match status" value="1"/>
</dbReference>
<keyword evidence="2 4" id="KW-0479">Metal-binding</keyword>
<evidence type="ECO:0000256" key="2">
    <source>
        <dbReference type="ARBA" id="ARBA00022723"/>
    </source>
</evidence>